<organism evidence="1">
    <name type="scientific">Graphocephala atropunctata</name>
    <dbReference type="NCBI Taxonomy" id="36148"/>
    <lineage>
        <taxon>Eukaryota</taxon>
        <taxon>Metazoa</taxon>
        <taxon>Ecdysozoa</taxon>
        <taxon>Arthropoda</taxon>
        <taxon>Hexapoda</taxon>
        <taxon>Insecta</taxon>
        <taxon>Pterygota</taxon>
        <taxon>Neoptera</taxon>
        <taxon>Paraneoptera</taxon>
        <taxon>Hemiptera</taxon>
        <taxon>Auchenorrhyncha</taxon>
        <taxon>Membracoidea</taxon>
        <taxon>Cicadellidae</taxon>
        <taxon>Cicadellinae</taxon>
        <taxon>Cicadellini</taxon>
        <taxon>Graphocephala</taxon>
    </lineage>
</organism>
<evidence type="ECO:0000313" key="1">
    <source>
        <dbReference type="EMBL" id="JAT09840.1"/>
    </source>
</evidence>
<dbReference type="EMBL" id="GEBQ01030137">
    <property type="protein sequence ID" value="JAT09840.1"/>
    <property type="molecule type" value="Transcribed_RNA"/>
</dbReference>
<protein>
    <submittedName>
        <fullName evidence="1">Uncharacterized protein</fullName>
    </submittedName>
</protein>
<accession>A0A1B6KEF5</accession>
<gene>
    <name evidence="1" type="ORF">g.50</name>
</gene>
<feature type="non-terminal residue" evidence="1">
    <location>
        <position position="100"/>
    </location>
</feature>
<reference evidence="1" key="1">
    <citation type="submission" date="2015-11" db="EMBL/GenBank/DDBJ databases">
        <title>De novo transcriptome assembly of four potential Pierce s Disease insect vectors from Arizona vineyards.</title>
        <authorList>
            <person name="Tassone E.E."/>
        </authorList>
    </citation>
    <scope>NUCLEOTIDE SEQUENCE</scope>
</reference>
<proteinExistence type="predicted"/>
<dbReference type="AlphaFoldDB" id="A0A1B6KEF5"/>
<sequence>IVVIDRSIIILNNNNPNHCNLYKESETTSSHSQLLYGMAEQTDPAEPKFLTYLLSQDQKHDCYFMVGNKDLAQPERIGVVKKMLMAHSEVLRAELEGSEL</sequence>
<feature type="non-terminal residue" evidence="1">
    <location>
        <position position="1"/>
    </location>
</feature>
<name>A0A1B6KEF5_9HEMI</name>